<dbReference type="PROSITE" id="PS00678">
    <property type="entry name" value="WD_REPEATS_1"/>
    <property type="match status" value="1"/>
</dbReference>
<keyword evidence="6 8" id="KW-0238">DNA-binding</keyword>
<dbReference type="GO" id="GO:0005634">
    <property type="term" value="C:nucleus"/>
    <property type="evidence" value="ECO:0007669"/>
    <property type="project" value="TreeGrafter"/>
</dbReference>
<dbReference type="EMBL" id="WIUZ02000001">
    <property type="protein sequence ID" value="KAF9792217.1"/>
    <property type="molecule type" value="Genomic_DNA"/>
</dbReference>
<proteinExistence type="inferred from homology"/>
<feature type="region of interest" description="Disordered" evidence="9">
    <location>
        <begin position="31"/>
        <end position="124"/>
    </location>
</feature>
<protein>
    <recommendedName>
        <fullName evidence="2 8">DNA damage-binding protein CMR1</fullName>
    </recommendedName>
</protein>
<comment type="function">
    <text evidence="8">DNA-binding protein that binds to both single- and double-stranded DNA. Binds preferentially to UV-damaged DNA. May be involved in DNA-metabolic processes.</text>
</comment>
<dbReference type="GO" id="GO:0003677">
    <property type="term" value="F:DNA binding"/>
    <property type="evidence" value="ECO:0007669"/>
    <property type="project" value="UniProtKB-UniRule"/>
</dbReference>
<dbReference type="InterPro" id="IPR019775">
    <property type="entry name" value="WD40_repeat_CS"/>
</dbReference>
<sequence>MPTAYELERQANIARNKALLDELALTDAVNNLGFSKKPPPPSPKAKTKAKPVQSAKRAKREVAEVSAGPRRQSARLKRPAGDPDESPEKKRARLQAEEGQRREAENERLQAEERERQARKPRHQDLELETLLGVENTEDKDGQKDLWMLKDTMINVWPRPQRTGTHDSFTYEDVTEEEREISDLKEKLTKLKIVARAKVTMNRVYCAQYHPEKSKDLIFFGDKHGQLGIWDPRAPADEVEDDEDADPDAQEGGKYWRLQMHWPATSRSSISCIRFDPTNSHSIYTSSYDCTIRCLSMGSGISKEIFSSGDVLINSYDFDPAGRVVWISDAAGGVTHFDTRLGQSKATWYGLSKEKIGSVSVNPTSPHFLLTASNSRSLRIWDTRNLAGLAGGSKPSSSDIVEYENATVEDFCKSANGSALLRAEWSHKKSVSSAYWDPRGRTIVSTSYDDTIRLWDISSSALDSNDQFASSRPFKHISHDCQTGKWLTILKAQWTQNLDVYPHFTIGNMNHSVNIFSAKGDLLANLSDRSKITAVQAVTCSHPSIIERVATGNASGRCVLWASPEGFEPPEEDEPEGVDAS</sequence>
<evidence type="ECO:0000256" key="9">
    <source>
        <dbReference type="SAM" id="MobiDB-lite"/>
    </source>
</evidence>
<dbReference type="Pfam" id="PF00400">
    <property type="entry name" value="WD40"/>
    <property type="match status" value="3"/>
</dbReference>
<evidence type="ECO:0000256" key="2">
    <source>
        <dbReference type="ARBA" id="ARBA00021132"/>
    </source>
</evidence>
<dbReference type="GO" id="GO:2000001">
    <property type="term" value="P:regulation of DNA damage checkpoint"/>
    <property type="evidence" value="ECO:0007669"/>
    <property type="project" value="TreeGrafter"/>
</dbReference>
<keyword evidence="5 8" id="KW-0227">DNA damage</keyword>
<reference evidence="10" key="1">
    <citation type="journal article" date="2020" name="Nat. Commun.">
        <title>Large-scale genome sequencing of mycorrhizal fungi provides insights into the early evolution of symbiotic traits.</title>
        <authorList>
            <person name="Miyauchi S."/>
            <person name="Kiss E."/>
            <person name="Kuo A."/>
            <person name="Drula E."/>
            <person name="Kohler A."/>
            <person name="Sanchez-Garcia M."/>
            <person name="Morin E."/>
            <person name="Andreopoulos B."/>
            <person name="Barry K.W."/>
            <person name="Bonito G."/>
            <person name="Buee M."/>
            <person name="Carver A."/>
            <person name="Chen C."/>
            <person name="Cichocki N."/>
            <person name="Clum A."/>
            <person name="Culley D."/>
            <person name="Crous P.W."/>
            <person name="Fauchery L."/>
            <person name="Girlanda M."/>
            <person name="Hayes R.D."/>
            <person name="Keri Z."/>
            <person name="LaButti K."/>
            <person name="Lipzen A."/>
            <person name="Lombard V."/>
            <person name="Magnuson J."/>
            <person name="Maillard F."/>
            <person name="Murat C."/>
            <person name="Nolan M."/>
            <person name="Ohm R.A."/>
            <person name="Pangilinan J."/>
            <person name="Pereira M.F."/>
            <person name="Perotto S."/>
            <person name="Peter M."/>
            <person name="Pfister S."/>
            <person name="Riley R."/>
            <person name="Sitrit Y."/>
            <person name="Stielow J.B."/>
            <person name="Szollosi G."/>
            <person name="Zifcakova L."/>
            <person name="Stursova M."/>
            <person name="Spatafora J.W."/>
            <person name="Tedersoo L."/>
            <person name="Vaario L.M."/>
            <person name="Yamada A."/>
            <person name="Yan M."/>
            <person name="Wang P."/>
            <person name="Xu J."/>
            <person name="Bruns T."/>
            <person name="Baldrian P."/>
            <person name="Vilgalys R."/>
            <person name="Dunand C."/>
            <person name="Henrissat B."/>
            <person name="Grigoriev I.V."/>
            <person name="Hibbett D."/>
            <person name="Nagy L.G."/>
            <person name="Martin F.M."/>
        </authorList>
    </citation>
    <scope>NUCLEOTIDE SEQUENCE</scope>
    <source>
        <strain evidence="10">UH-Tt-Lm1</strain>
    </source>
</reference>
<evidence type="ECO:0000313" key="11">
    <source>
        <dbReference type="Proteomes" id="UP000736335"/>
    </source>
</evidence>
<keyword evidence="3 7" id="KW-0853">WD repeat</keyword>
<dbReference type="PANTHER" id="PTHR14773:SF0">
    <property type="entry name" value="WD REPEAT-CONTAINING PROTEIN 76"/>
    <property type="match status" value="1"/>
</dbReference>
<dbReference type="SMART" id="SM00320">
    <property type="entry name" value="WD40"/>
    <property type="match status" value="5"/>
</dbReference>
<evidence type="ECO:0000256" key="1">
    <source>
        <dbReference type="ARBA" id="ARBA00005434"/>
    </source>
</evidence>
<gene>
    <name evidence="10" type="ORF">BJ322DRAFT_21065</name>
</gene>
<accession>A0A9P6HQW6</accession>
<evidence type="ECO:0000256" key="8">
    <source>
        <dbReference type="RuleBase" id="RU365004"/>
    </source>
</evidence>
<evidence type="ECO:0000256" key="6">
    <source>
        <dbReference type="ARBA" id="ARBA00023125"/>
    </source>
</evidence>
<dbReference type="AlphaFoldDB" id="A0A9P6HQW6"/>
<dbReference type="InterPro" id="IPR001680">
    <property type="entry name" value="WD40_rpt"/>
</dbReference>
<reference evidence="10" key="2">
    <citation type="submission" date="2020-11" db="EMBL/GenBank/DDBJ databases">
        <authorList>
            <consortium name="DOE Joint Genome Institute"/>
            <person name="Kuo A."/>
            <person name="Miyauchi S."/>
            <person name="Kiss E."/>
            <person name="Drula E."/>
            <person name="Kohler A."/>
            <person name="Sanchez-Garcia M."/>
            <person name="Andreopoulos B."/>
            <person name="Barry K.W."/>
            <person name="Bonito G."/>
            <person name="Buee M."/>
            <person name="Carver A."/>
            <person name="Chen C."/>
            <person name="Cichocki N."/>
            <person name="Clum A."/>
            <person name="Culley D."/>
            <person name="Crous P.W."/>
            <person name="Fauchery L."/>
            <person name="Girlanda M."/>
            <person name="Hayes R."/>
            <person name="Keri Z."/>
            <person name="Labutti K."/>
            <person name="Lipzen A."/>
            <person name="Lombard V."/>
            <person name="Magnuson J."/>
            <person name="Maillard F."/>
            <person name="Morin E."/>
            <person name="Murat C."/>
            <person name="Nolan M."/>
            <person name="Ohm R."/>
            <person name="Pangilinan J."/>
            <person name="Pereira M."/>
            <person name="Perotto S."/>
            <person name="Peter M."/>
            <person name="Riley R."/>
            <person name="Sitrit Y."/>
            <person name="Stielow B."/>
            <person name="Szollosi G."/>
            <person name="Zifcakova L."/>
            <person name="Stursova M."/>
            <person name="Spatafora J.W."/>
            <person name="Tedersoo L."/>
            <person name="Vaario L.-M."/>
            <person name="Yamada A."/>
            <person name="Yan M."/>
            <person name="Wang P."/>
            <person name="Xu J."/>
            <person name="Bruns T."/>
            <person name="Baldrian P."/>
            <person name="Vilgalys R."/>
            <person name="Henrissat B."/>
            <person name="Grigoriev I.V."/>
            <person name="Hibbett D."/>
            <person name="Nagy L.G."/>
            <person name="Martin F.M."/>
        </authorList>
    </citation>
    <scope>NUCLEOTIDE SEQUENCE</scope>
    <source>
        <strain evidence="10">UH-Tt-Lm1</strain>
    </source>
</reference>
<organism evidence="10 11">
    <name type="scientific">Thelephora terrestris</name>
    <dbReference type="NCBI Taxonomy" id="56493"/>
    <lineage>
        <taxon>Eukaryota</taxon>
        <taxon>Fungi</taxon>
        <taxon>Dikarya</taxon>
        <taxon>Basidiomycota</taxon>
        <taxon>Agaricomycotina</taxon>
        <taxon>Agaricomycetes</taxon>
        <taxon>Thelephorales</taxon>
        <taxon>Thelephoraceae</taxon>
        <taxon>Thelephora</taxon>
    </lineage>
</organism>
<dbReference type="GO" id="GO:0006974">
    <property type="term" value="P:DNA damage response"/>
    <property type="evidence" value="ECO:0007669"/>
    <property type="project" value="UniProtKB-KW"/>
</dbReference>
<evidence type="ECO:0000313" key="10">
    <source>
        <dbReference type="EMBL" id="KAF9792217.1"/>
    </source>
</evidence>
<comment type="similarity">
    <text evidence="1 8">Belongs to the WD repeat DDB2/WDR76 family.</text>
</comment>
<dbReference type="PROSITE" id="PS50082">
    <property type="entry name" value="WD_REPEATS_2"/>
    <property type="match status" value="1"/>
</dbReference>
<name>A0A9P6HQW6_9AGAM</name>
<evidence type="ECO:0000256" key="3">
    <source>
        <dbReference type="ARBA" id="ARBA00022574"/>
    </source>
</evidence>
<dbReference type="PROSITE" id="PS50294">
    <property type="entry name" value="WD_REPEATS_REGION"/>
    <property type="match status" value="1"/>
</dbReference>
<dbReference type="PANTHER" id="PTHR14773">
    <property type="entry name" value="WD REPEAT-CONTAINING PROTEIN 76"/>
    <property type="match status" value="1"/>
</dbReference>
<dbReference type="InterPro" id="IPR050853">
    <property type="entry name" value="WD_repeat_DNA-damage-binding"/>
</dbReference>
<dbReference type="InterPro" id="IPR036322">
    <property type="entry name" value="WD40_repeat_dom_sf"/>
</dbReference>
<dbReference type="OrthoDB" id="9890280at2759"/>
<dbReference type="InterPro" id="IPR015943">
    <property type="entry name" value="WD40/YVTN_repeat-like_dom_sf"/>
</dbReference>
<feature type="repeat" description="WD" evidence="7">
    <location>
        <begin position="424"/>
        <end position="465"/>
    </location>
</feature>
<dbReference type="SUPFAM" id="SSF50978">
    <property type="entry name" value="WD40 repeat-like"/>
    <property type="match status" value="1"/>
</dbReference>
<dbReference type="Gene3D" id="2.130.10.10">
    <property type="entry name" value="YVTN repeat-like/Quinoprotein amine dehydrogenase"/>
    <property type="match status" value="1"/>
</dbReference>
<feature type="compositionally biased region" description="Basic and acidic residues" evidence="9">
    <location>
        <begin position="86"/>
        <end position="124"/>
    </location>
</feature>
<keyword evidence="4" id="KW-0677">Repeat</keyword>
<evidence type="ECO:0000256" key="7">
    <source>
        <dbReference type="PROSITE-ProRule" id="PRU00221"/>
    </source>
</evidence>
<keyword evidence="11" id="KW-1185">Reference proteome</keyword>
<dbReference type="Proteomes" id="UP000736335">
    <property type="component" value="Unassembled WGS sequence"/>
</dbReference>
<comment type="caution">
    <text evidence="10">The sequence shown here is derived from an EMBL/GenBank/DDBJ whole genome shotgun (WGS) entry which is preliminary data.</text>
</comment>
<evidence type="ECO:0000256" key="5">
    <source>
        <dbReference type="ARBA" id="ARBA00022763"/>
    </source>
</evidence>
<evidence type="ECO:0000256" key="4">
    <source>
        <dbReference type="ARBA" id="ARBA00022737"/>
    </source>
</evidence>